<evidence type="ECO:0000313" key="1">
    <source>
        <dbReference type="EMBL" id="KAK7069690.1"/>
    </source>
</evidence>
<proteinExistence type="predicted"/>
<evidence type="ECO:0000313" key="2">
    <source>
        <dbReference type="Proteomes" id="UP001381693"/>
    </source>
</evidence>
<protein>
    <submittedName>
        <fullName evidence="1">Uncharacterized protein</fullName>
    </submittedName>
</protein>
<reference evidence="1 2" key="1">
    <citation type="submission" date="2023-11" db="EMBL/GenBank/DDBJ databases">
        <title>Halocaridina rubra genome assembly.</title>
        <authorList>
            <person name="Smith C."/>
        </authorList>
    </citation>
    <scope>NUCLEOTIDE SEQUENCE [LARGE SCALE GENOMIC DNA]</scope>
    <source>
        <strain evidence="1">EP-1</strain>
        <tissue evidence="1">Whole</tissue>
    </source>
</reference>
<sequence>MRSLSLIINATVERLNPSEWPMFIAASPFLEHFTISNLTSLVMVFLFFEALPSEESPINWGSIVQTALCLSFVY</sequence>
<dbReference type="Proteomes" id="UP001381693">
    <property type="component" value="Unassembled WGS sequence"/>
</dbReference>
<organism evidence="1 2">
    <name type="scientific">Halocaridina rubra</name>
    <name type="common">Hawaiian red shrimp</name>
    <dbReference type="NCBI Taxonomy" id="373956"/>
    <lineage>
        <taxon>Eukaryota</taxon>
        <taxon>Metazoa</taxon>
        <taxon>Ecdysozoa</taxon>
        <taxon>Arthropoda</taxon>
        <taxon>Crustacea</taxon>
        <taxon>Multicrustacea</taxon>
        <taxon>Malacostraca</taxon>
        <taxon>Eumalacostraca</taxon>
        <taxon>Eucarida</taxon>
        <taxon>Decapoda</taxon>
        <taxon>Pleocyemata</taxon>
        <taxon>Caridea</taxon>
        <taxon>Atyoidea</taxon>
        <taxon>Atyidae</taxon>
        <taxon>Halocaridina</taxon>
    </lineage>
</organism>
<dbReference type="AlphaFoldDB" id="A0AAN8WP41"/>
<gene>
    <name evidence="1" type="ORF">SK128_025134</name>
</gene>
<dbReference type="EMBL" id="JAXCGZ010015957">
    <property type="protein sequence ID" value="KAK7069690.1"/>
    <property type="molecule type" value="Genomic_DNA"/>
</dbReference>
<keyword evidence="2" id="KW-1185">Reference proteome</keyword>
<name>A0AAN8WP41_HALRR</name>
<accession>A0AAN8WP41</accession>
<comment type="caution">
    <text evidence="1">The sequence shown here is derived from an EMBL/GenBank/DDBJ whole genome shotgun (WGS) entry which is preliminary data.</text>
</comment>